<dbReference type="AlphaFoldDB" id="A0AAW9QIA8"/>
<comment type="caution">
    <text evidence="2">The sequence shown here is derived from an EMBL/GenBank/DDBJ whole genome shotgun (WGS) entry which is preliminary data.</text>
</comment>
<keyword evidence="3" id="KW-1185">Reference proteome</keyword>
<sequence>MNRNRRNRSVAFTTDFSRYRFFRGLIPFAIALLVTLVVFKLNLSSLSNPDIATIQKRETTIPEENFDLNLAGKTLEDLERQRIANVLNVPIPNYPVPLDRTPRFILHDTAWNMSANNIREQQLHAKGPMGLGPNVYVPRGPNAAVKNIIDSIARPFFEPHRPTATHYEQAAEILPTETRDQLARAVWRQTPENIRTAALSDALKDVPTSYRSPKELQRRSRMWFNASSEGKFESIAETMPTHYFDGAKTAALWATREICRQSANKTCDRLRPVFEERDKRVASSVNVEIVQLEGSHCDTTGNLKGLPGYTDYQYRETAKLYLYAALQAGQFPEIISHYAADSFLLDQGKSPHCDPRGFDLQRLYDEIGQVAGYPVGKLYGITPRYGTDPRNGVTIWWERRVFGRSAPV</sequence>
<evidence type="ECO:0000256" key="1">
    <source>
        <dbReference type="SAM" id="Phobius"/>
    </source>
</evidence>
<dbReference type="EMBL" id="JBAFSM010000010">
    <property type="protein sequence ID" value="MEG3436813.1"/>
    <property type="molecule type" value="Genomic_DNA"/>
</dbReference>
<protein>
    <submittedName>
        <fullName evidence="2">Uncharacterized protein</fullName>
    </submittedName>
</protein>
<evidence type="ECO:0000313" key="3">
    <source>
        <dbReference type="Proteomes" id="UP001328733"/>
    </source>
</evidence>
<name>A0AAW9QIA8_9CHRO</name>
<feature type="transmembrane region" description="Helical" evidence="1">
    <location>
        <begin position="21"/>
        <end position="39"/>
    </location>
</feature>
<proteinExistence type="predicted"/>
<keyword evidence="1" id="KW-0812">Transmembrane</keyword>
<dbReference type="RefSeq" id="WP_332864278.1">
    <property type="nucleotide sequence ID" value="NZ_JBAFSM010000010.1"/>
</dbReference>
<keyword evidence="1" id="KW-1133">Transmembrane helix</keyword>
<organism evidence="2 3">
    <name type="scientific">Pannus brasiliensis CCIBt3594</name>
    <dbReference type="NCBI Taxonomy" id="1427578"/>
    <lineage>
        <taxon>Bacteria</taxon>
        <taxon>Bacillati</taxon>
        <taxon>Cyanobacteriota</taxon>
        <taxon>Cyanophyceae</taxon>
        <taxon>Oscillatoriophycideae</taxon>
        <taxon>Chroococcales</taxon>
        <taxon>Microcystaceae</taxon>
        <taxon>Pannus</taxon>
    </lineage>
</organism>
<dbReference type="Proteomes" id="UP001328733">
    <property type="component" value="Unassembled WGS sequence"/>
</dbReference>
<evidence type="ECO:0000313" key="2">
    <source>
        <dbReference type="EMBL" id="MEG3436813.1"/>
    </source>
</evidence>
<accession>A0AAW9QIA8</accession>
<reference evidence="2 3" key="1">
    <citation type="submission" date="2024-01" db="EMBL/GenBank/DDBJ databases">
        <title>Genomic insights into the taxonomy and metabolism of the cyanobacterium Pannus brasiliensis CCIBt3594.</title>
        <authorList>
            <person name="Machado M."/>
            <person name="Botero N.B."/>
            <person name="Andreote A.P.D."/>
            <person name="Feitosa A.M.T."/>
            <person name="Popin R."/>
            <person name="Sivonen K."/>
            <person name="Fiore M.F."/>
        </authorList>
    </citation>
    <scope>NUCLEOTIDE SEQUENCE [LARGE SCALE GENOMIC DNA]</scope>
    <source>
        <strain evidence="2 3">CCIBt3594</strain>
    </source>
</reference>
<gene>
    <name evidence="2" type="ORF">V0288_06740</name>
</gene>
<keyword evidence="1" id="KW-0472">Membrane</keyword>